<feature type="chain" id="PRO_5015636543" evidence="1">
    <location>
        <begin position="19"/>
        <end position="330"/>
    </location>
</feature>
<accession>A0A2T4JRM2</accession>
<reference evidence="2 3" key="1">
    <citation type="submission" date="2018-03" db="EMBL/GenBank/DDBJ databases">
        <title>Cereibacter changlensis.</title>
        <authorList>
            <person name="Meyer T.E."/>
            <person name="Miller S."/>
            <person name="Lodha T."/>
            <person name="Gandham S."/>
            <person name="Chintalapati S."/>
            <person name="Chintalapati V.R."/>
        </authorList>
    </citation>
    <scope>NUCLEOTIDE SEQUENCE [LARGE SCALE GENOMIC DNA]</scope>
    <source>
        <strain evidence="2 3">JA139</strain>
    </source>
</reference>
<evidence type="ECO:0000313" key="2">
    <source>
        <dbReference type="EMBL" id="PTE20572.1"/>
    </source>
</evidence>
<dbReference type="NCBIfam" id="NF010297">
    <property type="entry name" value="PRK13737.1"/>
    <property type="match status" value="1"/>
</dbReference>
<feature type="signal peptide" evidence="1">
    <location>
        <begin position="1"/>
        <end position="18"/>
    </location>
</feature>
<dbReference type="RefSeq" id="WP_107665012.1">
    <property type="nucleotide sequence ID" value="NZ_PZKG01000096.1"/>
</dbReference>
<name>A0A2T4JRM2_9RHOB</name>
<dbReference type="AlphaFoldDB" id="A0A2T4JRM2"/>
<keyword evidence="3" id="KW-1185">Reference proteome</keyword>
<dbReference type="InterPro" id="IPR009649">
    <property type="entry name" value="TraU"/>
</dbReference>
<organism evidence="2 3">
    <name type="scientific">Cereibacter changlensis JA139</name>
    <dbReference type="NCBI Taxonomy" id="1188249"/>
    <lineage>
        <taxon>Bacteria</taxon>
        <taxon>Pseudomonadati</taxon>
        <taxon>Pseudomonadota</taxon>
        <taxon>Alphaproteobacteria</taxon>
        <taxon>Rhodobacterales</taxon>
        <taxon>Paracoccaceae</taxon>
        <taxon>Cereibacter</taxon>
    </lineage>
</organism>
<protein>
    <submittedName>
        <fullName evidence="2">Conjugal transfer protein</fullName>
    </submittedName>
</protein>
<dbReference type="Pfam" id="PF06834">
    <property type="entry name" value="TraU"/>
    <property type="match status" value="1"/>
</dbReference>
<gene>
    <name evidence="2" type="ORF">C5F48_16740</name>
</gene>
<dbReference type="Proteomes" id="UP000241010">
    <property type="component" value="Unassembled WGS sequence"/>
</dbReference>
<comment type="caution">
    <text evidence="2">The sequence shown here is derived from an EMBL/GenBank/DDBJ whole genome shotgun (WGS) entry which is preliminary data.</text>
</comment>
<sequence>MKRFASIVALALSLTVFGEEVWAKCNAKFLNPLTDVCWDCIFPVSIGPVRAFNTRPDTSNPSLPVCVCPGVPPRLGLAIGLWEPARLTDVANEAGCFVNMGFKADLGLFSIGKSSVTSSGGDATGSKWQSHYYYYPLISWLGTVVDGLCLENTIFDIAYISEFDPLWQDPELNNIINPEAILFTNPVAHAACAADCVRSSGGGLPLDKLFWCNGCQGGMYPMTGDSNAHYGGVQASETITAKMIARQHRLGLARTTSSSSSALCTPDIAPIIKKSQYRLQLTRPRSVTSGRYACGPLGSSTQMIDSRREYPYKGESFGWLMWRKRNCCAL</sequence>
<dbReference type="EMBL" id="PZKG01000096">
    <property type="protein sequence ID" value="PTE20572.1"/>
    <property type="molecule type" value="Genomic_DNA"/>
</dbReference>
<proteinExistence type="predicted"/>
<keyword evidence="1" id="KW-0732">Signal</keyword>
<dbReference type="OrthoDB" id="9788211at2"/>
<evidence type="ECO:0000313" key="3">
    <source>
        <dbReference type="Proteomes" id="UP000241010"/>
    </source>
</evidence>
<evidence type="ECO:0000256" key="1">
    <source>
        <dbReference type="SAM" id="SignalP"/>
    </source>
</evidence>